<dbReference type="Proteomes" id="UP001237642">
    <property type="component" value="Unassembled WGS sequence"/>
</dbReference>
<proteinExistence type="predicted"/>
<evidence type="ECO:0000313" key="2">
    <source>
        <dbReference type="Proteomes" id="UP001237642"/>
    </source>
</evidence>
<accession>A0AAD8HTB5</accession>
<sequence>MHQSRSTSSRYGFWLDEDDEEEQEKKELLLWISESGTSTLFARFSFRTINRLRIRISYARELPVNTRSNIRGKVEIIKIIKKKAGVKVNCSLTVNLSGQDYKDLDWKRSVSL</sequence>
<organism evidence="1 2">
    <name type="scientific">Heracleum sosnowskyi</name>
    <dbReference type="NCBI Taxonomy" id="360622"/>
    <lineage>
        <taxon>Eukaryota</taxon>
        <taxon>Viridiplantae</taxon>
        <taxon>Streptophyta</taxon>
        <taxon>Embryophyta</taxon>
        <taxon>Tracheophyta</taxon>
        <taxon>Spermatophyta</taxon>
        <taxon>Magnoliopsida</taxon>
        <taxon>eudicotyledons</taxon>
        <taxon>Gunneridae</taxon>
        <taxon>Pentapetalae</taxon>
        <taxon>asterids</taxon>
        <taxon>campanulids</taxon>
        <taxon>Apiales</taxon>
        <taxon>Apiaceae</taxon>
        <taxon>Apioideae</taxon>
        <taxon>apioid superclade</taxon>
        <taxon>Tordylieae</taxon>
        <taxon>Tordyliinae</taxon>
        <taxon>Heracleum</taxon>
    </lineage>
</organism>
<reference evidence="1" key="2">
    <citation type="submission" date="2023-05" db="EMBL/GenBank/DDBJ databases">
        <authorList>
            <person name="Schelkunov M.I."/>
        </authorList>
    </citation>
    <scope>NUCLEOTIDE SEQUENCE</scope>
    <source>
        <strain evidence="1">Hsosn_3</strain>
        <tissue evidence="1">Leaf</tissue>
    </source>
</reference>
<reference evidence="1" key="1">
    <citation type="submission" date="2023-02" db="EMBL/GenBank/DDBJ databases">
        <title>Genome of toxic invasive species Heracleum sosnowskyi carries increased number of genes despite the absence of recent whole-genome duplications.</title>
        <authorList>
            <person name="Schelkunov M."/>
            <person name="Shtratnikova V."/>
            <person name="Makarenko M."/>
            <person name="Klepikova A."/>
            <person name="Omelchenko D."/>
            <person name="Novikova G."/>
            <person name="Obukhova E."/>
            <person name="Bogdanov V."/>
            <person name="Penin A."/>
            <person name="Logacheva M."/>
        </authorList>
    </citation>
    <scope>NUCLEOTIDE SEQUENCE</scope>
    <source>
        <strain evidence="1">Hsosn_3</strain>
        <tissue evidence="1">Leaf</tissue>
    </source>
</reference>
<comment type="caution">
    <text evidence="1">The sequence shown here is derived from an EMBL/GenBank/DDBJ whole genome shotgun (WGS) entry which is preliminary data.</text>
</comment>
<name>A0AAD8HTB5_9APIA</name>
<protein>
    <submittedName>
        <fullName evidence="1">Uncharacterized protein</fullName>
    </submittedName>
</protein>
<dbReference type="AlphaFoldDB" id="A0AAD8HTB5"/>
<dbReference type="EMBL" id="JAUIZM010000007">
    <property type="protein sequence ID" value="KAK1372329.1"/>
    <property type="molecule type" value="Genomic_DNA"/>
</dbReference>
<gene>
    <name evidence="1" type="ORF">POM88_028522</name>
</gene>
<keyword evidence="2" id="KW-1185">Reference proteome</keyword>
<evidence type="ECO:0000313" key="1">
    <source>
        <dbReference type="EMBL" id="KAK1372329.1"/>
    </source>
</evidence>